<dbReference type="AlphaFoldDB" id="A0A023G095"/>
<keyword evidence="1" id="KW-1133">Transmembrane helix</keyword>
<feature type="transmembrane region" description="Helical" evidence="1">
    <location>
        <begin position="61"/>
        <end position="80"/>
    </location>
</feature>
<proteinExistence type="evidence at transcript level"/>
<feature type="signal peptide" evidence="2">
    <location>
        <begin position="1"/>
        <end position="25"/>
    </location>
</feature>
<evidence type="ECO:0000256" key="2">
    <source>
        <dbReference type="SAM" id="SignalP"/>
    </source>
</evidence>
<keyword evidence="2" id="KW-0732">Signal</keyword>
<sequence>MLEMARWRYNLCFFVVWFLYRLTETSFSAHENCLLLLFTSRLHNSHIVSILLNTHTHHDRLLATVAACFGCFTVLFPASFTTQSP</sequence>
<feature type="chain" id="PRO_5001521446" evidence="2">
    <location>
        <begin position="26"/>
        <end position="85"/>
    </location>
</feature>
<evidence type="ECO:0000256" key="1">
    <source>
        <dbReference type="SAM" id="Phobius"/>
    </source>
</evidence>
<reference evidence="3" key="1">
    <citation type="submission" date="2014-03" db="EMBL/GenBank/DDBJ databases">
        <title>The sialotranscriptome of Amblyomma triste, Amblyomma parvum and Amblyomma cajennense ticks, uncovered by 454-based RNA-seq.</title>
        <authorList>
            <person name="Garcia G.R."/>
            <person name="Gardinassi L.G."/>
            <person name="Ribeiro J.M."/>
            <person name="Anatrielo E."/>
            <person name="Ferreira B.R."/>
            <person name="Moreira H.N."/>
            <person name="Mafra C."/>
            <person name="Olegario M.M."/>
            <person name="Szabo P.J."/>
            <person name="Miranda-Santos I.K."/>
            <person name="Maruyama S.R."/>
        </authorList>
    </citation>
    <scope>NUCLEOTIDE SEQUENCE</scope>
    <source>
        <strain evidence="3">Araguapaz</strain>
        <tissue evidence="3">Salivary glands</tissue>
    </source>
</reference>
<name>A0A023G095_AMBPA</name>
<accession>A0A023G095</accession>
<organism evidence="3">
    <name type="scientific">Amblyomma parvum</name>
    <name type="common">South American tick</name>
    <dbReference type="NCBI Taxonomy" id="251391"/>
    <lineage>
        <taxon>Eukaryota</taxon>
        <taxon>Metazoa</taxon>
        <taxon>Ecdysozoa</taxon>
        <taxon>Arthropoda</taxon>
        <taxon>Chelicerata</taxon>
        <taxon>Arachnida</taxon>
        <taxon>Acari</taxon>
        <taxon>Parasitiformes</taxon>
        <taxon>Ixodida</taxon>
        <taxon>Ixodoidea</taxon>
        <taxon>Ixodidae</taxon>
        <taxon>Amblyomminae</taxon>
        <taxon>Amblyomma</taxon>
    </lineage>
</organism>
<evidence type="ECO:0000313" key="3">
    <source>
        <dbReference type="EMBL" id="JAC27094.1"/>
    </source>
</evidence>
<protein>
    <submittedName>
        <fullName evidence="3">Putative secreted protein</fullName>
    </submittedName>
</protein>
<keyword evidence="1" id="KW-0472">Membrane</keyword>
<dbReference type="EMBL" id="GBBL01000226">
    <property type="protein sequence ID" value="JAC27094.1"/>
    <property type="molecule type" value="mRNA"/>
</dbReference>
<keyword evidence="1" id="KW-0812">Transmembrane</keyword>